<evidence type="ECO:0000256" key="1">
    <source>
        <dbReference type="ARBA" id="ARBA00022737"/>
    </source>
</evidence>
<evidence type="ECO:0000313" key="5">
    <source>
        <dbReference type="Proteomes" id="UP001383192"/>
    </source>
</evidence>
<feature type="compositionally biased region" description="Basic and acidic residues" evidence="3">
    <location>
        <begin position="425"/>
        <end position="436"/>
    </location>
</feature>
<evidence type="ECO:0000313" key="4">
    <source>
        <dbReference type="EMBL" id="KAK7043588.1"/>
    </source>
</evidence>
<feature type="compositionally biased region" description="Low complexity" evidence="3">
    <location>
        <begin position="66"/>
        <end position="83"/>
    </location>
</feature>
<dbReference type="InterPro" id="IPR016024">
    <property type="entry name" value="ARM-type_fold"/>
</dbReference>
<dbReference type="PROSITE" id="PS50077">
    <property type="entry name" value="HEAT_REPEAT"/>
    <property type="match status" value="1"/>
</dbReference>
<proteinExistence type="predicted"/>
<accession>A0AAW0CYF6</accession>
<feature type="compositionally biased region" description="Polar residues" evidence="3">
    <location>
        <begin position="542"/>
        <end position="553"/>
    </location>
</feature>
<dbReference type="PANTHER" id="PTHR10648">
    <property type="entry name" value="SERINE/THREONINE-PROTEIN PHOSPHATASE PP2A 65 KDA REGULATORY SUBUNIT"/>
    <property type="match status" value="1"/>
</dbReference>
<feature type="compositionally biased region" description="Polar residues" evidence="3">
    <location>
        <begin position="86"/>
        <end position="102"/>
    </location>
</feature>
<protein>
    <recommendedName>
        <fullName evidence="6">ARM repeat-containing protein</fullName>
    </recommendedName>
</protein>
<evidence type="ECO:0008006" key="6">
    <source>
        <dbReference type="Google" id="ProtNLM"/>
    </source>
</evidence>
<feature type="region of interest" description="Disordered" evidence="3">
    <location>
        <begin position="406"/>
        <end position="579"/>
    </location>
</feature>
<dbReference type="PANTHER" id="PTHR10648:SF1">
    <property type="entry name" value="SERINE_THREONINE-PROTEIN PHOSPHATASE 4 REGULATORY SUBUNIT 1"/>
    <property type="match status" value="1"/>
</dbReference>
<dbReference type="InterPro" id="IPR021133">
    <property type="entry name" value="HEAT_type_2"/>
</dbReference>
<feature type="compositionally biased region" description="Low complexity" evidence="3">
    <location>
        <begin position="558"/>
        <end position="576"/>
    </location>
</feature>
<dbReference type="GO" id="GO:0005737">
    <property type="term" value="C:cytoplasm"/>
    <property type="evidence" value="ECO:0007669"/>
    <property type="project" value="TreeGrafter"/>
</dbReference>
<reference evidence="4 5" key="1">
    <citation type="submission" date="2024-01" db="EMBL/GenBank/DDBJ databases">
        <title>A draft genome for a cacao thread blight-causing isolate of Paramarasmius palmivorus.</title>
        <authorList>
            <person name="Baruah I.K."/>
            <person name="Bukari Y."/>
            <person name="Amoako-Attah I."/>
            <person name="Meinhardt L.W."/>
            <person name="Bailey B.A."/>
            <person name="Cohen S.P."/>
        </authorList>
    </citation>
    <scope>NUCLEOTIDE SEQUENCE [LARGE SCALE GENOMIC DNA]</scope>
    <source>
        <strain evidence="4 5">GH-12</strain>
    </source>
</reference>
<dbReference type="Proteomes" id="UP001383192">
    <property type="component" value="Unassembled WGS sequence"/>
</dbReference>
<dbReference type="GO" id="GO:0019888">
    <property type="term" value="F:protein phosphatase regulator activity"/>
    <property type="evidence" value="ECO:0007669"/>
    <property type="project" value="TreeGrafter"/>
</dbReference>
<name>A0AAW0CYF6_9AGAR</name>
<comment type="caution">
    <text evidence="4">The sequence shown here is derived from an EMBL/GenBank/DDBJ whole genome shotgun (WGS) entry which is preliminary data.</text>
</comment>
<dbReference type="Gene3D" id="1.25.10.10">
    <property type="entry name" value="Leucine-rich Repeat Variant"/>
    <property type="match status" value="1"/>
</dbReference>
<feature type="compositionally biased region" description="Low complexity" evidence="3">
    <location>
        <begin position="470"/>
        <end position="523"/>
    </location>
</feature>
<dbReference type="AlphaFoldDB" id="A0AAW0CYF6"/>
<organism evidence="4 5">
    <name type="scientific">Paramarasmius palmivorus</name>
    <dbReference type="NCBI Taxonomy" id="297713"/>
    <lineage>
        <taxon>Eukaryota</taxon>
        <taxon>Fungi</taxon>
        <taxon>Dikarya</taxon>
        <taxon>Basidiomycota</taxon>
        <taxon>Agaricomycotina</taxon>
        <taxon>Agaricomycetes</taxon>
        <taxon>Agaricomycetidae</taxon>
        <taxon>Agaricales</taxon>
        <taxon>Marasmiineae</taxon>
        <taxon>Marasmiaceae</taxon>
        <taxon>Paramarasmius</taxon>
    </lineage>
</organism>
<feature type="repeat" description="HEAT" evidence="2">
    <location>
        <begin position="664"/>
        <end position="702"/>
    </location>
</feature>
<sequence>MPPSPFRPIAYSSSPAATVQEDPLQSTPSPLLSPPVTYYTAPSTPLAETPKEHKPSTPNSPPPLPILHIAIPPQSQPSLPQYPFGNVSSPNAFPSLPQSQPQEPIPTPSIASIAQETFPDPPELPVDMVFDDEGLSTLEKIYLYSRSKASYHRVFIANVLPEWLEHVTPHDAVEYVLPLLNTLAMDEGARMFDHYFYSVSLALKDELVKEAFSSKLVAIMWWFLTHCQLIPEQSMNQDDMNPPDFHDHESPPIISVQEFTPILGTLLLSPNSIVGGAARYAVVQLLERIRRVDGMESKMASVSAVDHSPSSFSSPGHNAMDIDPEDELYVGLFGRVERSLFEKEILYQVVIGMGRLDAESDANANDDTDASPFYDDALEFQHTDHTVGYASPGSQGNLVVQVAESPEKYGDSQSGELQITNQHRAHPEDDKTRKLDGSINPYFPVSPSGYPDKANDLGIDQGGSPASIDSSESAGSTPGSTTGTSASSLDEESFSPPSQFSPRIVISPSSSNASPSSSQSSLPTYVERHTSKPGPGPAFPNEPSSVGQNNITQDVGVPSSSTFSQFQSSSPYSLSDSNDDRMDVVEYMEEVDENDHAAVGRLSSMSLMAAVAASGCLDDATKYAFVKEVERVSQDSIYWVRREACFAVGALAKVVPEELVYLTLMPLLSAAVSDPIHHVRHSSLYALPAILTRLNPKKRRELALDILVPMSMDESQEVRSGVLETLGEVIYTFHTDHQTLSDPDQHDDVPPKQLLRMFLGRTEDRRILDCHQEQGQSPLEREWVNGDPTKAGALHEFYQDPSRPLVCAFNMPAVALTLGRARWASDLREAYMSLTESEIFGVHRTLAASLGQLAQIIGPESARKDLMNVWRNCARNEEAEVRMKTAEALELFFGALDKAGQRELLFDLLVLWERGLLKGWREREKVAGVMGRMGELAQGQDLWILIARLEVLTLLDPVNAVREAGISALPILWLKFYRSNEAFGLLRTELHSLATSDLSRKRMTFIACLQALDQPTSDGIVAMTVEDEACPPVDALAQDPILGVRIGLARLICTIYARNSDNGLPIPESVLRVLRILKADKCNEVKAFVADLHDEFEGAPRRADLLRPSLAMPLTRRRSSSVTVSTFSRPPPFSKAAVSQPKIAVGVEA</sequence>
<dbReference type="InterPro" id="IPR011989">
    <property type="entry name" value="ARM-like"/>
</dbReference>
<feature type="region of interest" description="Disordered" evidence="3">
    <location>
        <begin position="1"/>
        <end position="105"/>
    </location>
</feature>
<keyword evidence="1" id="KW-0677">Repeat</keyword>
<keyword evidence="5" id="KW-1185">Reference proteome</keyword>
<evidence type="ECO:0000256" key="2">
    <source>
        <dbReference type="PROSITE-ProRule" id="PRU00103"/>
    </source>
</evidence>
<dbReference type="EMBL" id="JAYKXP010000028">
    <property type="protein sequence ID" value="KAK7043588.1"/>
    <property type="molecule type" value="Genomic_DNA"/>
</dbReference>
<dbReference type="SUPFAM" id="SSF48371">
    <property type="entry name" value="ARM repeat"/>
    <property type="match status" value="1"/>
</dbReference>
<evidence type="ECO:0000256" key="3">
    <source>
        <dbReference type="SAM" id="MobiDB-lite"/>
    </source>
</evidence>
<feature type="compositionally biased region" description="Polar residues" evidence="3">
    <location>
        <begin position="411"/>
        <end position="422"/>
    </location>
</feature>
<gene>
    <name evidence="4" type="ORF">VNI00_008199</name>
</gene>
<dbReference type="InterPro" id="IPR051023">
    <property type="entry name" value="PP2A_Regulatory_Subunit_A"/>
</dbReference>